<dbReference type="PANTHER" id="PTHR33941">
    <property type="entry name" value="PROPANEDIOL UTILIZATION PROTEIN PDUA"/>
    <property type="match status" value="1"/>
</dbReference>
<dbReference type="InterPro" id="IPR037233">
    <property type="entry name" value="CcmK-like_sf"/>
</dbReference>
<evidence type="ECO:0000256" key="2">
    <source>
        <dbReference type="ARBA" id="ARBA00024446"/>
    </source>
</evidence>
<dbReference type="SUPFAM" id="SSF143414">
    <property type="entry name" value="CcmK-like"/>
    <property type="match status" value="2"/>
</dbReference>
<evidence type="ECO:0000313" key="6">
    <source>
        <dbReference type="Proteomes" id="UP000308489"/>
    </source>
</evidence>
<reference evidence="5 6" key="1">
    <citation type="submission" date="2019-05" db="EMBL/GenBank/DDBJ databases">
        <authorList>
            <consortium name="Pathogen Informatics"/>
        </authorList>
    </citation>
    <scope>NUCLEOTIDE SEQUENCE [LARGE SCALE GENOMIC DNA]</scope>
    <source>
        <strain evidence="5 6">NCTC503</strain>
    </source>
</reference>
<feature type="domain" description="BMC" evidence="4">
    <location>
        <begin position="3"/>
        <end position="85"/>
    </location>
</feature>
<gene>
    <name evidence="5" type="ORF">NCTC503_00610</name>
</gene>
<protein>
    <submittedName>
        <fullName evidence="5">Ethanolamine utilization protein</fullName>
    </submittedName>
</protein>
<dbReference type="CDD" id="cd07054">
    <property type="entry name" value="BMC_PduT_repeat2"/>
    <property type="match status" value="1"/>
</dbReference>
<accession>A0A4U9R325</accession>
<comment type="subcellular location">
    <subcellularLocation>
        <location evidence="1">Bacterial microcompartment</location>
    </subcellularLocation>
</comment>
<proteinExistence type="inferred from homology"/>
<dbReference type="OrthoDB" id="9791973at2"/>
<dbReference type="KEGG" id="hhw:NCTC503_00610"/>
<name>A0A4U9R325_HATHI</name>
<dbReference type="PANTHER" id="PTHR33941:SF11">
    <property type="entry name" value="BACTERIAL MICROCOMPARTMENT SHELL PROTEIN PDUJ"/>
    <property type="match status" value="1"/>
</dbReference>
<organism evidence="5 6">
    <name type="scientific">Hathewaya histolytica</name>
    <name type="common">Clostridium histolyticum</name>
    <dbReference type="NCBI Taxonomy" id="1498"/>
    <lineage>
        <taxon>Bacteria</taxon>
        <taxon>Bacillati</taxon>
        <taxon>Bacillota</taxon>
        <taxon>Clostridia</taxon>
        <taxon>Eubacteriales</taxon>
        <taxon>Clostridiaceae</taxon>
        <taxon>Hathewaya</taxon>
    </lineage>
</organism>
<dbReference type="GO" id="GO:0031469">
    <property type="term" value="C:bacterial microcompartment"/>
    <property type="evidence" value="ECO:0007669"/>
    <property type="project" value="UniProtKB-SubCell"/>
</dbReference>
<dbReference type="RefSeq" id="WP_138209378.1">
    <property type="nucleotide sequence ID" value="NZ_CBCRUQ010000001.1"/>
</dbReference>
<dbReference type="InterPro" id="IPR011238">
    <property type="entry name" value="Micro_shell_prot_PduT"/>
</dbReference>
<sequence length="178" mass="19406">MRALGIVELNSIAKGIELTDIMLKSSEVEIIYSKHTCPGKYLIIVKGDVSAIEEAVNNSLKEGEKNIIGSFILPNAHEQLINGINKKFKIDVKAIGVMEFTSIASGIIALDKALKYGQINLVRFTLGNLIGGKCYFIVTGLLSDVEESIKWAENSIDSKKVVNKLVIPSPDSELINCL</sequence>
<dbReference type="CDD" id="cd07053">
    <property type="entry name" value="BMC_PduT_repeat1"/>
    <property type="match status" value="1"/>
</dbReference>
<evidence type="ECO:0000256" key="1">
    <source>
        <dbReference type="ARBA" id="ARBA00024322"/>
    </source>
</evidence>
<dbReference type="EMBL" id="LR590481">
    <property type="protein sequence ID" value="VTQ84761.1"/>
    <property type="molecule type" value="Genomic_DNA"/>
</dbReference>
<dbReference type="Proteomes" id="UP000308489">
    <property type="component" value="Chromosome 1"/>
</dbReference>
<evidence type="ECO:0000256" key="3">
    <source>
        <dbReference type="PROSITE-ProRule" id="PRU01278"/>
    </source>
</evidence>
<dbReference type="Pfam" id="PF00936">
    <property type="entry name" value="BMC"/>
    <property type="match status" value="2"/>
</dbReference>
<dbReference type="PIRSF" id="PIRSF034834">
    <property type="entry name" value="PduT"/>
    <property type="match status" value="1"/>
</dbReference>
<dbReference type="InterPro" id="IPR000249">
    <property type="entry name" value="BMC_dom"/>
</dbReference>
<dbReference type="PROSITE" id="PS51930">
    <property type="entry name" value="BMC_2"/>
    <property type="match status" value="2"/>
</dbReference>
<comment type="similarity">
    <text evidence="3">Belongs to the bacterial microcompartments protein family.</text>
</comment>
<evidence type="ECO:0000313" key="5">
    <source>
        <dbReference type="EMBL" id="VTQ84761.1"/>
    </source>
</evidence>
<dbReference type="Gene3D" id="3.30.70.1710">
    <property type="match status" value="2"/>
</dbReference>
<keyword evidence="6" id="KW-1185">Reference proteome</keyword>
<feature type="domain" description="BMC" evidence="4">
    <location>
        <begin position="94"/>
        <end position="178"/>
    </location>
</feature>
<dbReference type="SMART" id="SM00877">
    <property type="entry name" value="BMC"/>
    <property type="match status" value="2"/>
</dbReference>
<keyword evidence="2" id="KW-1283">Bacterial microcompartment</keyword>
<evidence type="ECO:0000259" key="4">
    <source>
        <dbReference type="PROSITE" id="PS51930"/>
    </source>
</evidence>
<dbReference type="InterPro" id="IPR050575">
    <property type="entry name" value="BMC_shell"/>
</dbReference>
<dbReference type="InterPro" id="IPR044872">
    <property type="entry name" value="CcmK/CsoS1_BMC"/>
</dbReference>
<dbReference type="AlphaFoldDB" id="A0A4U9R325"/>